<evidence type="ECO:0000259" key="9">
    <source>
        <dbReference type="PROSITE" id="PS50928"/>
    </source>
</evidence>
<dbReference type="AlphaFoldDB" id="A0A5C5SAW5"/>
<evidence type="ECO:0000256" key="1">
    <source>
        <dbReference type="ARBA" id="ARBA00004651"/>
    </source>
</evidence>
<sequence>MKKYIIERLLRSLISIFLVTTLTYGIVFSLVPRKLIFKQDTNYNKLAKTPDMKTNYENTVFERMGYLEYYTSKELQSKASTLDQSVTTEANAKNEKIYSDYIKSLGRGWKLQRFSESKEFYATREIPLYERVWNFYKNLVEIDHPWRIQDKTNPNLARYIRLEKDKSIGWALVGSGTKHKYLMYVNGQFPYLHQNFVTLNLGTSYPTFANIPVLQVITQGQGRSQSEQITFPTGVTKTSSANIYTRTYKSPSQSDSRDKANYGDDPYTNTQSNYSDPSMIANSFKIGLAGVVIAYLLGLPLGMFMSRFKGTWFDSLSTGAMTFMMALPSVAVIYIVRHAGANLFDLPNSFPILGASDVRSYVLPAFILGILGVPGTALWFRRYLVDQQGSDYVRFARAKGLSESEIAKKHLFKNAMVPVVSGIPGSIILAIGGATLTETVFAFPGMGKMLIDAVRSANNSMIIGLVFIFTTLSIISLLLGDILMTIIDPRIKLSSKGGK</sequence>
<comment type="similarity">
    <text evidence="7">Belongs to the binding-protein-dependent transport system permease family.</text>
</comment>
<dbReference type="EMBL" id="VOHL01000004">
    <property type="protein sequence ID" value="TWS97426.1"/>
    <property type="molecule type" value="Genomic_DNA"/>
</dbReference>
<comment type="subcellular location">
    <subcellularLocation>
        <location evidence="1 7">Cell membrane</location>
        <topology evidence="1 7">Multi-pass membrane protein</topology>
    </subcellularLocation>
</comment>
<feature type="transmembrane region" description="Helical" evidence="7">
    <location>
        <begin position="361"/>
        <end position="380"/>
    </location>
</feature>
<keyword evidence="6 7" id="KW-0472">Membrane</keyword>
<feature type="transmembrane region" description="Helical" evidence="7">
    <location>
        <begin position="316"/>
        <end position="336"/>
    </location>
</feature>
<dbReference type="RefSeq" id="WP_146567596.1">
    <property type="nucleotide sequence ID" value="NZ_VOHL01000004.1"/>
</dbReference>
<keyword evidence="3" id="KW-1003">Cell membrane</keyword>
<evidence type="ECO:0000256" key="3">
    <source>
        <dbReference type="ARBA" id="ARBA00022475"/>
    </source>
</evidence>
<evidence type="ECO:0000256" key="4">
    <source>
        <dbReference type="ARBA" id="ARBA00022692"/>
    </source>
</evidence>
<organism evidence="10 11">
    <name type="scientific">Streptococcus cuniculipharyngis</name>
    <dbReference type="NCBI Taxonomy" id="1562651"/>
    <lineage>
        <taxon>Bacteria</taxon>
        <taxon>Bacillati</taxon>
        <taxon>Bacillota</taxon>
        <taxon>Bacilli</taxon>
        <taxon>Lactobacillales</taxon>
        <taxon>Streptococcaceae</taxon>
        <taxon>Streptococcus</taxon>
    </lineage>
</organism>
<comment type="caution">
    <text evidence="10">The sequence shown here is derived from an EMBL/GenBank/DDBJ whole genome shotgun (WGS) entry which is preliminary data.</text>
</comment>
<dbReference type="Proteomes" id="UP000317430">
    <property type="component" value="Unassembled WGS sequence"/>
</dbReference>
<keyword evidence="4 7" id="KW-0812">Transmembrane</keyword>
<dbReference type="PANTHER" id="PTHR30465">
    <property type="entry name" value="INNER MEMBRANE ABC TRANSPORTER"/>
    <property type="match status" value="1"/>
</dbReference>
<name>A0A5C5SAW5_9STRE</name>
<keyword evidence="5 7" id="KW-1133">Transmembrane helix</keyword>
<evidence type="ECO:0000256" key="8">
    <source>
        <dbReference type="SAM" id="MobiDB-lite"/>
    </source>
</evidence>
<dbReference type="GO" id="GO:0005886">
    <property type="term" value="C:plasma membrane"/>
    <property type="evidence" value="ECO:0007669"/>
    <property type="project" value="UniProtKB-SubCell"/>
</dbReference>
<evidence type="ECO:0000256" key="6">
    <source>
        <dbReference type="ARBA" id="ARBA00023136"/>
    </source>
</evidence>
<keyword evidence="2 7" id="KW-0813">Transport</keyword>
<dbReference type="GO" id="GO:0055085">
    <property type="term" value="P:transmembrane transport"/>
    <property type="evidence" value="ECO:0007669"/>
    <property type="project" value="InterPro"/>
</dbReference>
<dbReference type="SUPFAM" id="SSF161098">
    <property type="entry name" value="MetI-like"/>
    <property type="match status" value="1"/>
</dbReference>
<feature type="domain" description="ABC transmembrane type-1" evidence="9">
    <location>
        <begin position="280"/>
        <end position="484"/>
    </location>
</feature>
<feature type="region of interest" description="Disordered" evidence="8">
    <location>
        <begin position="246"/>
        <end position="270"/>
    </location>
</feature>
<evidence type="ECO:0000313" key="11">
    <source>
        <dbReference type="Proteomes" id="UP000317430"/>
    </source>
</evidence>
<dbReference type="PANTHER" id="PTHR30465:SF0">
    <property type="entry name" value="OLIGOPEPTIDE TRANSPORT SYSTEM PERMEASE PROTEIN APPB"/>
    <property type="match status" value="1"/>
</dbReference>
<evidence type="ECO:0000313" key="10">
    <source>
        <dbReference type="EMBL" id="TWS97426.1"/>
    </source>
</evidence>
<dbReference type="InterPro" id="IPR035906">
    <property type="entry name" value="MetI-like_sf"/>
</dbReference>
<accession>A0A5C5SAW5</accession>
<gene>
    <name evidence="10" type="ORF">FRX57_05770</name>
</gene>
<protein>
    <submittedName>
        <fullName evidence="10">ABC transporter permease</fullName>
    </submittedName>
</protein>
<reference evidence="10 11" key="1">
    <citation type="submission" date="2019-08" db="EMBL/GenBank/DDBJ databases">
        <authorList>
            <person name="Lei W."/>
        </authorList>
    </citation>
    <scope>NUCLEOTIDE SEQUENCE [LARGE SCALE GENOMIC DNA]</scope>
    <source>
        <strain evidence="10 11">CCUG 66496</strain>
    </source>
</reference>
<proteinExistence type="inferred from homology"/>
<feature type="transmembrane region" description="Helical" evidence="7">
    <location>
        <begin position="415"/>
        <end position="441"/>
    </location>
</feature>
<keyword evidence="11" id="KW-1185">Reference proteome</keyword>
<dbReference type="Gene3D" id="1.10.3720.10">
    <property type="entry name" value="MetI-like"/>
    <property type="match status" value="1"/>
</dbReference>
<dbReference type="Pfam" id="PF00528">
    <property type="entry name" value="BPD_transp_1"/>
    <property type="match status" value="1"/>
</dbReference>
<feature type="transmembrane region" description="Helical" evidence="7">
    <location>
        <begin position="286"/>
        <end position="304"/>
    </location>
</feature>
<evidence type="ECO:0000256" key="5">
    <source>
        <dbReference type="ARBA" id="ARBA00022989"/>
    </source>
</evidence>
<dbReference type="InterPro" id="IPR000515">
    <property type="entry name" value="MetI-like"/>
</dbReference>
<feature type="transmembrane region" description="Helical" evidence="7">
    <location>
        <begin position="12"/>
        <end position="31"/>
    </location>
</feature>
<dbReference type="CDD" id="cd06261">
    <property type="entry name" value="TM_PBP2"/>
    <property type="match status" value="1"/>
</dbReference>
<dbReference type="OrthoDB" id="9773683at2"/>
<evidence type="ECO:0000256" key="2">
    <source>
        <dbReference type="ARBA" id="ARBA00022448"/>
    </source>
</evidence>
<dbReference type="PROSITE" id="PS50928">
    <property type="entry name" value="ABC_TM1"/>
    <property type="match status" value="1"/>
</dbReference>
<feature type="transmembrane region" description="Helical" evidence="7">
    <location>
        <begin position="461"/>
        <end position="487"/>
    </location>
</feature>
<evidence type="ECO:0000256" key="7">
    <source>
        <dbReference type="RuleBase" id="RU363032"/>
    </source>
</evidence>